<feature type="domain" description="RRM" evidence="3">
    <location>
        <begin position="116"/>
        <end position="193"/>
    </location>
</feature>
<dbReference type="Gene3D" id="3.30.70.330">
    <property type="match status" value="1"/>
</dbReference>
<evidence type="ECO:0000259" key="3">
    <source>
        <dbReference type="PROSITE" id="PS50102"/>
    </source>
</evidence>
<dbReference type="InterPro" id="IPR012677">
    <property type="entry name" value="Nucleotide-bd_a/b_plait_sf"/>
</dbReference>
<comment type="caution">
    <text evidence="4">The sequence shown here is derived from an EMBL/GenBank/DDBJ whole genome shotgun (WGS) entry which is preliminary data.</text>
</comment>
<evidence type="ECO:0000313" key="5">
    <source>
        <dbReference type="Proteomes" id="UP000186817"/>
    </source>
</evidence>
<evidence type="ECO:0000313" key="4">
    <source>
        <dbReference type="EMBL" id="OLQ09692.1"/>
    </source>
</evidence>
<dbReference type="InterPro" id="IPR035979">
    <property type="entry name" value="RBD_domain_sf"/>
</dbReference>
<dbReference type="PROSITE" id="PS50102">
    <property type="entry name" value="RRM"/>
    <property type="match status" value="1"/>
</dbReference>
<feature type="region of interest" description="Disordered" evidence="2">
    <location>
        <begin position="68"/>
        <end position="99"/>
    </location>
</feature>
<dbReference type="SUPFAM" id="SSF54928">
    <property type="entry name" value="RNA-binding domain, RBD"/>
    <property type="match status" value="1"/>
</dbReference>
<protein>
    <submittedName>
        <fullName evidence="4">Protein MEI2-like 3</fullName>
    </submittedName>
</protein>
<keyword evidence="1" id="KW-0694">RNA-binding</keyword>
<keyword evidence="5" id="KW-1185">Reference proteome</keyword>
<dbReference type="InterPro" id="IPR000504">
    <property type="entry name" value="RRM_dom"/>
</dbReference>
<dbReference type="OrthoDB" id="417481at2759"/>
<proteinExistence type="predicted"/>
<evidence type="ECO:0000256" key="2">
    <source>
        <dbReference type="SAM" id="MobiDB-lite"/>
    </source>
</evidence>
<dbReference type="Pfam" id="PF04059">
    <property type="entry name" value="RRM_2"/>
    <property type="match status" value="1"/>
</dbReference>
<organism evidence="4 5">
    <name type="scientific">Symbiodinium microadriaticum</name>
    <name type="common">Dinoflagellate</name>
    <name type="synonym">Zooxanthella microadriatica</name>
    <dbReference type="NCBI Taxonomy" id="2951"/>
    <lineage>
        <taxon>Eukaryota</taxon>
        <taxon>Sar</taxon>
        <taxon>Alveolata</taxon>
        <taxon>Dinophyceae</taxon>
        <taxon>Suessiales</taxon>
        <taxon>Symbiodiniaceae</taxon>
        <taxon>Symbiodinium</taxon>
    </lineage>
</organism>
<dbReference type="OMA" id="CKEWAVM"/>
<dbReference type="InterPro" id="IPR007201">
    <property type="entry name" value="Mei2-like_Rrm_C"/>
</dbReference>
<dbReference type="EMBL" id="LSRX01000092">
    <property type="protein sequence ID" value="OLQ09692.1"/>
    <property type="molecule type" value="Genomic_DNA"/>
</dbReference>
<reference evidence="4 5" key="1">
    <citation type="submission" date="2016-02" db="EMBL/GenBank/DDBJ databases">
        <title>Genome analysis of coral dinoflagellate symbionts highlights evolutionary adaptations to a symbiotic lifestyle.</title>
        <authorList>
            <person name="Aranda M."/>
            <person name="Li Y."/>
            <person name="Liew Y.J."/>
            <person name="Baumgarten S."/>
            <person name="Simakov O."/>
            <person name="Wilson M."/>
            <person name="Piel J."/>
            <person name="Ashoor H."/>
            <person name="Bougouffa S."/>
            <person name="Bajic V.B."/>
            <person name="Ryu T."/>
            <person name="Ravasi T."/>
            <person name="Bayer T."/>
            <person name="Micklem G."/>
            <person name="Kim H."/>
            <person name="Bhak J."/>
            <person name="Lajeunesse T.C."/>
            <person name="Voolstra C.R."/>
        </authorList>
    </citation>
    <scope>NUCLEOTIDE SEQUENCE [LARGE SCALE GENOMIC DNA]</scope>
    <source>
        <strain evidence="4 5">CCMP2467</strain>
    </source>
</reference>
<dbReference type="AlphaFoldDB" id="A0A1Q9EQJ5"/>
<gene>
    <name evidence="4" type="primary">ML3</name>
    <name evidence="4" type="ORF">AK812_SmicGene6644</name>
</gene>
<dbReference type="CDD" id="cd12277">
    <property type="entry name" value="RRM3_MEI2_EAR1_like"/>
    <property type="match status" value="1"/>
</dbReference>
<accession>A0A1Q9EQJ5</accession>
<dbReference type="GO" id="GO:0003723">
    <property type="term" value="F:RNA binding"/>
    <property type="evidence" value="ECO:0007669"/>
    <property type="project" value="UniProtKB-UniRule"/>
</dbReference>
<dbReference type="Proteomes" id="UP000186817">
    <property type="component" value="Unassembled WGS sequence"/>
</dbReference>
<name>A0A1Q9EQJ5_SYMMI</name>
<sequence length="240" mass="27190">MGTYASTGFVLPSMFRACRPLLREFLVAFRAMPAGLPLTRIRVRSDEAEEVSSLEPKQSVEEVLEFSAPAPFPNPRGNYLPQGKGRPVREKPRHPSKADTPLTLEEAMALFTDDKTTVMVRNVPNRYSCEEFLCEVISEGFEGRFNFFYLPIDFNTKRNRGYCFLNFLSAASAREFAKVFHGQKLKRYDTRKILEIVPAVTQGLEKNMKALKGGSGRVKNQWFRPMVFGGEEEVCTAEDA</sequence>
<evidence type="ECO:0000256" key="1">
    <source>
        <dbReference type="PROSITE-ProRule" id="PRU00176"/>
    </source>
</evidence>